<keyword evidence="4" id="KW-1185">Reference proteome</keyword>
<feature type="compositionally biased region" description="Basic and acidic residues" evidence="2">
    <location>
        <begin position="279"/>
        <end position="288"/>
    </location>
</feature>
<dbReference type="Gene3D" id="1.10.150.130">
    <property type="match status" value="1"/>
</dbReference>
<evidence type="ECO:0000256" key="1">
    <source>
        <dbReference type="ARBA" id="ARBA00023125"/>
    </source>
</evidence>
<feature type="compositionally biased region" description="Low complexity" evidence="2">
    <location>
        <begin position="243"/>
        <end position="257"/>
    </location>
</feature>
<feature type="region of interest" description="Disordered" evidence="2">
    <location>
        <begin position="236"/>
        <end position="288"/>
    </location>
</feature>
<sequence>MRQIFLRTSSENRGPQIRPTILASLCGTELGQVAHHGGDPVPVLKLKNHDHIYEPISAGGRLTGYQVKIRRKGFPDFTATFDDLEAAKAAVRRVLNDHDDGVRRDRLLAARVTFGDVLDREIAKREKDSCTIKGKESELYRLKAFRRNERALCQTALSALGYDEFDDWKERRLEELAAGTVLRELRLLRPILNDAVPRYHLVVSPLHYVKNPWSTTSASRASAWERRSSCSQRCGAHRTHGWRPAPSSLSRPLPGGARCSRPSGSTMIRRSGRSGCRWQKTERGGSCS</sequence>
<dbReference type="SUPFAM" id="SSF56349">
    <property type="entry name" value="DNA breaking-rejoining enzymes"/>
    <property type="match status" value="1"/>
</dbReference>
<name>A0A7W6D163_9HYPH</name>
<proteinExistence type="predicted"/>
<keyword evidence="1" id="KW-0238">DNA-binding</keyword>
<dbReference type="InterPro" id="IPR010998">
    <property type="entry name" value="Integrase_recombinase_N"/>
</dbReference>
<evidence type="ECO:0000256" key="2">
    <source>
        <dbReference type="SAM" id="MobiDB-lite"/>
    </source>
</evidence>
<evidence type="ECO:0000313" key="4">
    <source>
        <dbReference type="Proteomes" id="UP000528964"/>
    </source>
</evidence>
<gene>
    <name evidence="3" type="ORF">GGR24_002784</name>
</gene>
<dbReference type="Proteomes" id="UP000528964">
    <property type="component" value="Unassembled WGS sequence"/>
</dbReference>
<dbReference type="GO" id="GO:0003677">
    <property type="term" value="F:DNA binding"/>
    <property type="evidence" value="ECO:0007669"/>
    <property type="project" value="UniProtKB-KW"/>
</dbReference>
<dbReference type="InterPro" id="IPR011010">
    <property type="entry name" value="DNA_brk_join_enz"/>
</dbReference>
<comment type="caution">
    <text evidence="3">The sequence shown here is derived from an EMBL/GenBank/DDBJ whole genome shotgun (WGS) entry which is preliminary data.</text>
</comment>
<dbReference type="AlphaFoldDB" id="A0A7W6D163"/>
<evidence type="ECO:0000313" key="3">
    <source>
        <dbReference type="EMBL" id="MBB3974107.1"/>
    </source>
</evidence>
<organism evidence="3 4">
    <name type="scientific">Hansschlegelia beijingensis</name>
    <dbReference type="NCBI Taxonomy" id="1133344"/>
    <lineage>
        <taxon>Bacteria</taxon>
        <taxon>Pseudomonadati</taxon>
        <taxon>Pseudomonadota</taxon>
        <taxon>Alphaproteobacteria</taxon>
        <taxon>Hyphomicrobiales</taxon>
        <taxon>Methylopilaceae</taxon>
        <taxon>Hansschlegelia</taxon>
    </lineage>
</organism>
<protein>
    <submittedName>
        <fullName evidence="3">Uncharacterized protein</fullName>
    </submittedName>
</protein>
<dbReference type="EMBL" id="JACIDR010000004">
    <property type="protein sequence ID" value="MBB3974107.1"/>
    <property type="molecule type" value="Genomic_DNA"/>
</dbReference>
<accession>A0A7W6D163</accession>
<reference evidence="3 4" key="1">
    <citation type="submission" date="2020-08" db="EMBL/GenBank/DDBJ databases">
        <title>Genomic Encyclopedia of Type Strains, Phase IV (KMG-IV): sequencing the most valuable type-strain genomes for metagenomic binning, comparative biology and taxonomic classification.</title>
        <authorList>
            <person name="Goeker M."/>
        </authorList>
    </citation>
    <scope>NUCLEOTIDE SEQUENCE [LARGE SCALE GENOMIC DNA]</scope>
    <source>
        <strain evidence="3 4">DSM 25481</strain>
    </source>
</reference>